<dbReference type="InterPro" id="IPR017937">
    <property type="entry name" value="Thioredoxin_CS"/>
</dbReference>
<dbReference type="PROSITE" id="PS51352">
    <property type="entry name" value="THIOREDOXIN_2"/>
    <property type="match status" value="1"/>
</dbReference>
<dbReference type="PANTHER" id="PTHR42852:SF6">
    <property type="entry name" value="THIOL:DISULFIDE INTERCHANGE PROTEIN DSBE"/>
    <property type="match status" value="1"/>
</dbReference>
<comment type="subcellular location">
    <subcellularLocation>
        <location evidence="1">Cell envelope</location>
    </subcellularLocation>
</comment>
<dbReference type="EMBL" id="CP031165">
    <property type="protein sequence ID" value="AXV07140.1"/>
    <property type="molecule type" value="Genomic_DNA"/>
</dbReference>
<evidence type="ECO:0000256" key="2">
    <source>
        <dbReference type="ARBA" id="ARBA00022748"/>
    </source>
</evidence>
<evidence type="ECO:0000256" key="4">
    <source>
        <dbReference type="ARBA" id="ARBA00023157"/>
    </source>
</evidence>
<dbReference type="Gene3D" id="3.40.30.10">
    <property type="entry name" value="Glutaredoxin"/>
    <property type="match status" value="1"/>
</dbReference>
<keyword evidence="4" id="KW-1015">Disulfide bond</keyword>
<evidence type="ECO:0000313" key="8">
    <source>
        <dbReference type="EMBL" id="AXV07140.1"/>
    </source>
</evidence>
<feature type="domain" description="Thioredoxin" evidence="7">
    <location>
        <begin position="63"/>
        <end position="202"/>
    </location>
</feature>
<dbReference type="GO" id="GO:0017004">
    <property type="term" value="P:cytochrome complex assembly"/>
    <property type="evidence" value="ECO:0007669"/>
    <property type="project" value="UniProtKB-KW"/>
</dbReference>
<proteinExistence type="predicted"/>
<dbReference type="PANTHER" id="PTHR42852">
    <property type="entry name" value="THIOL:DISULFIDE INTERCHANGE PROTEIN DSBE"/>
    <property type="match status" value="1"/>
</dbReference>
<keyword evidence="6" id="KW-0812">Transmembrane</keyword>
<protein>
    <submittedName>
        <fullName evidence="8">Thiol:disulfide oxidoreductase related to ResA</fullName>
    </submittedName>
</protein>
<dbReference type="GO" id="GO:0016491">
    <property type="term" value="F:oxidoreductase activity"/>
    <property type="evidence" value="ECO:0007669"/>
    <property type="project" value="InterPro"/>
</dbReference>
<dbReference type="PROSITE" id="PS00194">
    <property type="entry name" value="THIOREDOXIN_1"/>
    <property type="match status" value="1"/>
</dbReference>
<evidence type="ECO:0000256" key="5">
    <source>
        <dbReference type="ARBA" id="ARBA00023284"/>
    </source>
</evidence>
<dbReference type="GO" id="GO:0030313">
    <property type="term" value="C:cell envelope"/>
    <property type="evidence" value="ECO:0007669"/>
    <property type="project" value="UniProtKB-SubCell"/>
</dbReference>
<dbReference type="OrthoDB" id="9796554at2"/>
<keyword evidence="3" id="KW-0735">Signal-anchor</keyword>
<evidence type="ECO:0000259" key="7">
    <source>
        <dbReference type="PROSITE" id="PS51352"/>
    </source>
</evidence>
<dbReference type="InterPro" id="IPR000866">
    <property type="entry name" value="AhpC/TSA"/>
</dbReference>
<keyword evidence="5" id="KW-0676">Redox-active center</keyword>
<keyword evidence="6" id="KW-0472">Membrane</keyword>
<name>A0A346XY43_9ACTN</name>
<reference evidence="8 9" key="1">
    <citation type="submission" date="2018-09" db="EMBL/GenBank/DDBJ databases">
        <title>Complete genome sequence of Euzebya sp. DY32-46 isolated from seawater of Pacific Ocean.</title>
        <authorList>
            <person name="Xu L."/>
            <person name="Wu Y.-H."/>
            <person name="Xu X.-W."/>
        </authorList>
    </citation>
    <scope>NUCLEOTIDE SEQUENCE [LARGE SCALE GENOMIC DNA]</scope>
    <source>
        <strain evidence="8 9">DY32-46</strain>
    </source>
</reference>
<dbReference type="AlphaFoldDB" id="A0A346XY43"/>
<dbReference type="RefSeq" id="WP_114591687.1">
    <property type="nucleotide sequence ID" value="NZ_CAXIBR010000105.1"/>
</dbReference>
<dbReference type="InterPro" id="IPR036249">
    <property type="entry name" value="Thioredoxin-like_sf"/>
</dbReference>
<keyword evidence="6" id="KW-1133">Transmembrane helix</keyword>
<dbReference type="KEGG" id="euz:DVS28_a2459"/>
<gene>
    <name evidence="8" type="ORF">DVS28_a2459</name>
</gene>
<feature type="transmembrane region" description="Helical" evidence="6">
    <location>
        <begin position="32"/>
        <end position="53"/>
    </location>
</feature>
<keyword evidence="9" id="KW-1185">Reference proteome</keyword>
<dbReference type="InterPro" id="IPR050553">
    <property type="entry name" value="Thioredoxin_ResA/DsbE_sf"/>
</dbReference>
<evidence type="ECO:0000256" key="1">
    <source>
        <dbReference type="ARBA" id="ARBA00004196"/>
    </source>
</evidence>
<dbReference type="Pfam" id="PF00578">
    <property type="entry name" value="AhpC-TSA"/>
    <property type="match status" value="1"/>
</dbReference>
<dbReference type="Proteomes" id="UP000264006">
    <property type="component" value="Chromosome"/>
</dbReference>
<dbReference type="InterPro" id="IPR013766">
    <property type="entry name" value="Thioredoxin_domain"/>
</dbReference>
<evidence type="ECO:0000313" key="9">
    <source>
        <dbReference type="Proteomes" id="UP000264006"/>
    </source>
</evidence>
<accession>A0A346XY43</accession>
<sequence>MTALTDDRMDPRTDPEDTDLAEEELASRRRRWPILVVVLLLVLGSIAVLSTGFGRDPTVIDTVLMDQPAPPLSGPTLNGGTADIADYAGQVVVVNVWASWCVPCRREHPLLIRAAEALEPYGVQFIGMNTQDTVEDARAFMDEMGGLPYPSVLDPDGRWAVEWGTFGVPETFVIDTAGRIRAKRIGELTEGWIVDAVGPLVGAP</sequence>
<dbReference type="GO" id="GO:0016209">
    <property type="term" value="F:antioxidant activity"/>
    <property type="evidence" value="ECO:0007669"/>
    <property type="project" value="InterPro"/>
</dbReference>
<keyword evidence="2" id="KW-0201">Cytochrome c-type biogenesis</keyword>
<organism evidence="8 9">
    <name type="scientific">Euzebya pacifica</name>
    <dbReference type="NCBI Taxonomy" id="1608957"/>
    <lineage>
        <taxon>Bacteria</taxon>
        <taxon>Bacillati</taxon>
        <taxon>Actinomycetota</taxon>
        <taxon>Nitriliruptoria</taxon>
        <taxon>Euzebyales</taxon>
    </lineage>
</organism>
<evidence type="ECO:0000256" key="3">
    <source>
        <dbReference type="ARBA" id="ARBA00022968"/>
    </source>
</evidence>
<evidence type="ECO:0000256" key="6">
    <source>
        <dbReference type="SAM" id="Phobius"/>
    </source>
</evidence>
<dbReference type="SUPFAM" id="SSF52833">
    <property type="entry name" value="Thioredoxin-like"/>
    <property type="match status" value="1"/>
</dbReference>